<feature type="region of interest" description="Disordered" evidence="1">
    <location>
        <begin position="714"/>
        <end position="798"/>
    </location>
</feature>
<dbReference type="GeneID" id="71989896"/>
<feature type="domain" description="GRIP" evidence="2">
    <location>
        <begin position="893"/>
        <end position="943"/>
    </location>
</feature>
<feature type="region of interest" description="Disordered" evidence="1">
    <location>
        <begin position="99"/>
        <end position="135"/>
    </location>
</feature>
<dbReference type="InterPro" id="IPR000237">
    <property type="entry name" value="GRIP_dom"/>
</dbReference>
<dbReference type="RefSeq" id="XP_047764682.1">
    <property type="nucleotide sequence ID" value="XM_047909166.1"/>
</dbReference>
<protein>
    <submittedName>
        <fullName evidence="3">Autophagy-related protein 23</fullName>
    </submittedName>
</protein>
<keyword evidence="4" id="KW-1185">Reference proteome</keyword>
<reference evidence="3" key="1">
    <citation type="submission" date="2021-12" db="EMBL/GenBank/DDBJ databases">
        <authorList>
            <person name="Zaccaron A."/>
            <person name="Stergiopoulos I."/>
        </authorList>
    </citation>
    <scope>NUCLEOTIDE SEQUENCE</scope>
    <source>
        <strain evidence="3">Race5_Kim</strain>
    </source>
</reference>
<organism evidence="3 4">
    <name type="scientific">Passalora fulva</name>
    <name type="common">Tomato leaf mold</name>
    <name type="synonym">Cladosporium fulvum</name>
    <dbReference type="NCBI Taxonomy" id="5499"/>
    <lineage>
        <taxon>Eukaryota</taxon>
        <taxon>Fungi</taxon>
        <taxon>Dikarya</taxon>
        <taxon>Ascomycota</taxon>
        <taxon>Pezizomycotina</taxon>
        <taxon>Dothideomycetes</taxon>
        <taxon>Dothideomycetidae</taxon>
        <taxon>Mycosphaerellales</taxon>
        <taxon>Mycosphaerellaceae</taxon>
        <taxon>Fulvia</taxon>
    </lineage>
</organism>
<evidence type="ECO:0000313" key="4">
    <source>
        <dbReference type="Proteomes" id="UP000756132"/>
    </source>
</evidence>
<feature type="region of interest" description="Disordered" evidence="1">
    <location>
        <begin position="317"/>
        <end position="409"/>
    </location>
</feature>
<name>A0A9Q8PD28_PASFU</name>
<evidence type="ECO:0000259" key="2">
    <source>
        <dbReference type="PROSITE" id="PS50913"/>
    </source>
</evidence>
<feature type="compositionally biased region" description="Low complexity" evidence="1">
    <location>
        <begin position="878"/>
        <end position="896"/>
    </location>
</feature>
<feature type="region of interest" description="Disordered" evidence="1">
    <location>
        <begin position="258"/>
        <end position="296"/>
    </location>
</feature>
<feature type="compositionally biased region" description="Basic residues" evidence="1">
    <location>
        <begin position="376"/>
        <end position="390"/>
    </location>
</feature>
<dbReference type="EMBL" id="CP090169">
    <property type="protein sequence ID" value="UJO20316.1"/>
    <property type="molecule type" value="Genomic_DNA"/>
</dbReference>
<dbReference type="Proteomes" id="UP000756132">
    <property type="component" value="Chromosome 7"/>
</dbReference>
<dbReference type="OrthoDB" id="1926336at2759"/>
<dbReference type="Gene3D" id="1.10.287.1490">
    <property type="match status" value="1"/>
</dbReference>
<feature type="region of interest" description="Disordered" evidence="1">
    <location>
        <begin position="860"/>
        <end position="896"/>
    </location>
</feature>
<evidence type="ECO:0000256" key="1">
    <source>
        <dbReference type="SAM" id="MobiDB-lite"/>
    </source>
</evidence>
<feature type="compositionally biased region" description="Low complexity" evidence="1">
    <location>
        <begin position="393"/>
        <end position="406"/>
    </location>
</feature>
<dbReference type="SMART" id="SM00755">
    <property type="entry name" value="Grip"/>
    <property type="match status" value="1"/>
</dbReference>
<dbReference type="KEGG" id="ffu:CLAFUR5_10018"/>
<feature type="compositionally biased region" description="Polar residues" evidence="1">
    <location>
        <begin position="867"/>
        <end position="877"/>
    </location>
</feature>
<feature type="compositionally biased region" description="Polar residues" evidence="1">
    <location>
        <begin position="342"/>
        <end position="360"/>
    </location>
</feature>
<proteinExistence type="predicted"/>
<feature type="region of interest" description="Disordered" evidence="1">
    <location>
        <begin position="19"/>
        <end position="85"/>
    </location>
</feature>
<feature type="compositionally biased region" description="Polar residues" evidence="1">
    <location>
        <begin position="322"/>
        <end position="333"/>
    </location>
</feature>
<feature type="compositionally biased region" description="Basic and acidic residues" evidence="1">
    <location>
        <begin position="714"/>
        <end position="735"/>
    </location>
</feature>
<dbReference type="PROSITE" id="PS50913">
    <property type="entry name" value="GRIP"/>
    <property type="match status" value="1"/>
</dbReference>
<dbReference type="AlphaFoldDB" id="A0A9Q8PD28"/>
<gene>
    <name evidence="3" type="ORF">CLAFUR5_10018</name>
</gene>
<feature type="compositionally biased region" description="Basic and acidic residues" evidence="1">
    <location>
        <begin position="746"/>
        <end position="798"/>
    </location>
</feature>
<reference evidence="3" key="2">
    <citation type="journal article" date="2022" name="Microb. Genom.">
        <title>A chromosome-scale genome assembly of the tomato pathogen Cladosporium fulvum reveals a compartmentalized genome architecture and the presence of a dispensable chromosome.</title>
        <authorList>
            <person name="Zaccaron A.Z."/>
            <person name="Chen L.H."/>
            <person name="Samaras A."/>
            <person name="Stergiopoulos I."/>
        </authorList>
    </citation>
    <scope>NUCLEOTIDE SEQUENCE</scope>
    <source>
        <strain evidence="3">Race5_Kim</strain>
    </source>
</reference>
<sequence>MFQGIRKNFTLDFLDNKIAEEQEKQKKQQQQPLPGKRPSQRARPNTQDAQPGRAAKDPVSKGPDPDSFVIGDDASDISRAATPSAGYKHVSLNGIVIEPTNPAPKQDAETVSTTTTLVPGAKGKERATDAEPTLPPTEIQLPQEVQEKLLKLEQLTSRYQDLLRNYRTAHAHVAAIEPFEATLREHTPLTSLDSAALVEYLNQQNRQSEMIKDELKRVTGEQTDLRFEISRLEGEATLSAQIIAQLRQYEASTNDLQRKLSTAETERDDAQRIAQSKKGHESAVASLRSQLKRAEKDRDTAYQAIIDCGKCAIPTKAEEQAATPSEKSISTPGARSRHNSDATEASTQPTEVSTPATSAVPSVDGASELAQPGDAKKKKKKKKSKSKKKKTPTDTSTSPTSPETPKMNVTLEDMMRNPELASVVMLKAKFGDNPILPLFSSIVGQMKQRSEGESDEYDERQLHLESKIEELQQQMMDNYVILRDRDDQIAQLKAEIVVLQERVTGEAALRDQISELKEECEELKQDILDHGGAAADAKHALKESTERLEKLESERVVQEEAYAKLEKERAEQQQAYEKLEKDRVVQQQAHANLESERVAHQKAVEKLESERVVLQEAYERTCKDLATSESARAKISETCAEATAARDALQADMKRFQDLRDQTHELGMQIKEREDRAESLEEELADAHRLLSERSREGETMRRLLADVETRADSRVKEMRQQMDLATEERDRAEDEASAIGRRKAREIEELKNKLRDAERQTSRASDAKEDAERKLSDYQDRRADLEKQASQAREEVEEIRTAMGQMRKTLDATEHQLGLLEKEKAELRKSLQEQEVKFEKLREACRGMAEDMKNCKLYHPKKTVGGSATPSRTSNDSSRVTSPAPRPSTSSAQSQAVDSVYLKSVLLQFMEQKEKKHQLQLVPVLSQLLHMSKEDEQKWYAAVQAKW</sequence>
<accession>A0A9Q8PD28</accession>
<dbReference type="Pfam" id="PF01465">
    <property type="entry name" value="GRIP"/>
    <property type="match status" value="1"/>
</dbReference>
<evidence type="ECO:0000313" key="3">
    <source>
        <dbReference type="EMBL" id="UJO20316.1"/>
    </source>
</evidence>